<dbReference type="InterPro" id="IPR029044">
    <property type="entry name" value="Nucleotide-diphossugar_trans"/>
</dbReference>
<dbReference type="GO" id="GO:0005525">
    <property type="term" value="F:GTP binding"/>
    <property type="evidence" value="ECO:0007669"/>
    <property type="project" value="UniProtKB-KW"/>
</dbReference>
<evidence type="ECO:0000256" key="3">
    <source>
        <dbReference type="ARBA" id="ARBA00022723"/>
    </source>
</evidence>
<dbReference type="GeneID" id="56034209"/>
<protein>
    <submittedName>
        <fullName evidence="9">Molybdenum cofactor guanylyltransferase</fullName>
    </submittedName>
</protein>
<dbReference type="Pfam" id="PF12804">
    <property type="entry name" value="NTP_transf_3"/>
    <property type="match status" value="1"/>
</dbReference>
<proteinExistence type="predicted"/>
<evidence type="ECO:0000256" key="6">
    <source>
        <dbReference type="ARBA" id="ARBA00023134"/>
    </source>
</evidence>
<evidence type="ECO:0000256" key="1">
    <source>
        <dbReference type="ARBA" id="ARBA00022490"/>
    </source>
</evidence>
<dbReference type="EMBL" id="CP058601">
    <property type="protein sequence ID" value="QLG49700.1"/>
    <property type="molecule type" value="Genomic_DNA"/>
</dbReference>
<dbReference type="GO" id="GO:0006777">
    <property type="term" value="P:Mo-molybdopterin cofactor biosynthetic process"/>
    <property type="evidence" value="ECO:0007669"/>
    <property type="project" value="UniProtKB-KW"/>
</dbReference>
<evidence type="ECO:0000256" key="2">
    <source>
        <dbReference type="ARBA" id="ARBA00022679"/>
    </source>
</evidence>
<dbReference type="CDD" id="cd02503">
    <property type="entry name" value="MobA"/>
    <property type="match status" value="1"/>
</dbReference>
<dbReference type="GO" id="GO:0046872">
    <property type="term" value="F:metal ion binding"/>
    <property type="evidence" value="ECO:0007669"/>
    <property type="project" value="UniProtKB-KW"/>
</dbReference>
<keyword evidence="4" id="KW-0547">Nucleotide-binding</keyword>
<reference evidence="9 10" key="1">
    <citation type="submission" date="2020-07" db="EMBL/GenBank/DDBJ databases">
        <authorList>
            <person name="Cui H."/>
        </authorList>
    </citation>
    <scope>NUCLEOTIDE SEQUENCE [LARGE SCALE GENOMIC DNA]</scope>
    <source>
        <strain evidence="9 10">YPL8</strain>
    </source>
</reference>
<evidence type="ECO:0000313" key="10">
    <source>
        <dbReference type="Proteomes" id="UP000509241"/>
    </source>
</evidence>
<organism evidence="9 10">
    <name type="scientific">Natrinema halophilum</name>
    <dbReference type="NCBI Taxonomy" id="1699371"/>
    <lineage>
        <taxon>Archaea</taxon>
        <taxon>Methanobacteriati</taxon>
        <taxon>Methanobacteriota</taxon>
        <taxon>Stenosarchaea group</taxon>
        <taxon>Halobacteria</taxon>
        <taxon>Halobacteriales</taxon>
        <taxon>Natrialbaceae</taxon>
        <taxon>Natrinema</taxon>
    </lineage>
</organism>
<dbReference type="RefSeq" id="WP_179261500.1">
    <property type="nucleotide sequence ID" value="NZ_CP058601.1"/>
</dbReference>
<gene>
    <name evidence="9" type="ORF">HYG82_12920</name>
</gene>
<dbReference type="InterPro" id="IPR013482">
    <property type="entry name" value="Molybde_CF_guanTrfase"/>
</dbReference>
<dbReference type="PANTHER" id="PTHR19136:SF81">
    <property type="entry name" value="MOLYBDENUM COFACTOR GUANYLYLTRANSFERASE"/>
    <property type="match status" value="1"/>
</dbReference>
<dbReference type="AlphaFoldDB" id="A0A7D5KZN9"/>
<dbReference type="Gene3D" id="3.90.550.10">
    <property type="entry name" value="Spore Coat Polysaccharide Biosynthesis Protein SpsA, Chain A"/>
    <property type="match status" value="1"/>
</dbReference>
<keyword evidence="7" id="KW-0501">Molybdenum cofactor biosynthesis</keyword>
<dbReference type="OrthoDB" id="28434at2157"/>
<dbReference type="GO" id="GO:0016779">
    <property type="term" value="F:nucleotidyltransferase activity"/>
    <property type="evidence" value="ECO:0007669"/>
    <property type="project" value="UniProtKB-KW"/>
</dbReference>
<keyword evidence="10" id="KW-1185">Reference proteome</keyword>
<sequence>MRSAVVLAGGYSTRFRDSDKATAELDGAPLVHRIAECVAPAVDEILVNCREEQCEDIAAALAAVRHRLAVDPVPDGGPVAGIRTGCRIARGRWTFVVACDMPFVRAGLANRLFDAADGDGAVPRIDGRSRPLAAVYHTHAVVAAADRALHAGSGAVFDLLDTCRS</sequence>
<evidence type="ECO:0000313" key="9">
    <source>
        <dbReference type="EMBL" id="QLG49700.1"/>
    </source>
</evidence>
<evidence type="ECO:0000256" key="5">
    <source>
        <dbReference type="ARBA" id="ARBA00022842"/>
    </source>
</evidence>
<keyword evidence="6" id="KW-0342">GTP-binding</keyword>
<name>A0A7D5KZN9_9EURY</name>
<feature type="domain" description="MobA-like NTP transferase" evidence="8">
    <location>
        <begin position="4"/>
        <end position="146"/>
    </location>
</feature>
<dbReference type="Proteomes" id="UP000509241">
    <property type="component" value="Chromosome"/>
</dbReference>
<dbReference type="KEGG" id="haly:HYG82_12920"/>
<dbReference type="InterPro" id="IPR025877">
    <property type="entry name" value="MobA-like_NTP_Trfase"/>
</dbReference>
<evidence type="ECO:0000256" key="7">
    <source>
        <dbReference type="ARBA" id="ARBA00023150"/>
    </source>
</evidence>
<keyword evidence="3" id="KW-0479">Metal-binding</keyword>
<dbReference type="PANTHER" id="PTHR19136">
    <property type="entry name" value="MOLYBDENUM COFACTOR GUANYLYLTRANSFERASE"/>
    <property type="match status" value="1"/>
</dbReference>
<keyword evidence="1" id="KW-0963">Cytoplasm</keyword>
<keyword evidence="2" id="KW-0808">Transferase</keyword>
<dbReference type="SUPFAM" id="SSF53448">
    <property type="entry name" value="Nucleotide-diphospho-sugar transferases"/>
    <property type="match status" value="1"/>
</dbReference>
<keyword evidence="9" id="KW-0548">Nucleotidyltransferase</keyword>
<evidence type="ECO:0000259" key="8">
    <source>
        <dbReference type="Pfam" id="PF12804"/>
    </source>
</evidence>
<evidence type="ECO:0000256" key="4">
    <source>
        <dbReference type="ARBA" id="ARBA00022741"/>
    </source>
</evidence>
<keyword evidence="5" id="KW-0460">Magnesium</keyword>
<accession>A0A7D5KZN9</accession>